<evidence type="ECO:0000313" key="3">
    <source>
        <dbReference type="EMBL" id="GFY69444.1"/>
    </source>
</evidence>
<feature type="region of interest" description="Disordered" evidence="1">
    <location>
        <begin position="214"/>
        <end position="255"/>
    </location>
</feature>
<keyword evidence="4" id="KW-1185">Reference proteome</keyword>
<protein>
    <submittedName>
        <fullName evidence="2">Putative RNA-directed DNA polymerase from transposon X-element</fullName>
    </submittedName>
</protein>
<dbReference type="Proteomes" id="UP000886998">
    <property type="component" value="Unassembled WGS sequence"/>
</dbReference>
<dbReference type="AlphaFoldDB" id="A0A8X6MEB9"/>
<evidence type="ECO:0000256" key="1">
    <source>
        <dbReference type="SAM" id="MobiDB-lite"/>
    </source>
</evidence>
<keyword evidence="2" id="KW-0695">RNA-directed DNA polymerase</keyword>
<name>A0A8X6MEB9_9ARAC</name>
<dbReference type="EMBL" id="BMAV01025909">
    <property type="protein sequence ID" value="GFS45819.1"/>
    <property type="molecule type" value="Genomic_DNA"/>
</dbReference>
<organism evidence="2 4">
    <name type="scientific">Trichonephila inaurata madagascariensis</name>
    <dbReference type="NCBI Taxonomy" id="2747483"/>
    <lineage>
        <taxon>Eukaryota</taxon>
        <taxon>Metazoa</taxon>
        <taxon>Ecdysozoa</taxon>
        <taxon>Arthropoda</taxon>
        <taxon>Chelicerata</taxon>
        <taxon>Arachnida</taxon>
        <taxon>Araneae</taxon>
        <taxon>Araneomorphae</taxon>
        <taxon>Entelegynae</taxon>
        <taxon>Araneoidea</taxon>
        <taxon>Nephilidae</taxon>
        <taxon>Trichonephila</taxon>
        <taxon>Trichonephila inaurata</taxon>
    </lineage>
</organism>
<dbReference type="GO" id="GO:0003964">
    <property type="term" value="F:RNA-directed DNA polymerase activity"/>
    <property type="evidence" value="ECO:0007669"/>
    <property type="project" value="UniProtKB-KW"/>
</dbReference>
<keyword evidence="2" id="KW-0808">Transferase</keyword>
<comment type="caution">
    <text evidence="2">The sequence shown here is derived from an EMBL/GenBank/DDBJ whole genome shotgun (WGS) entry which is preliminary data.</text>
</comment>
<proteinExistence type="predicted"/>
<dbReference type="OrthoDB" id="7032832at2759"/>
<gene>
    <name evidence="2" type="primary">X-elementORF2_420</name>
    <name evidence="3" type="ORF">TNIN_227481</name>
    <name evidence="2" type="ORF">TNIN_4351</name>
</gene>
<dbReference type="EMBL" id="BMAV01017618">
    <property type="protein sequence ID" value="GFY69444.1"/>
    <property type="molecule type" value="Genomic_DNA"/>
</dbReference>
<evidence type="ECO:0000313" key="2">
    <source>
        <dbReference type="EMBL" id="GFS45819.1"/>
    </source>
</evidence>
<reference evidence="2" key="1">
    <citation type="submission" date="2020-08" db="EMBL/GenBank/DDBJ databases">
        <title>Multicomponent nature underlies the extraordinary mechanical properties of spider dragline silk.</title>
        <authorList>
            <person name="Kono N."/>
            <person name="Nakamura H."/>
            <person name="Mori M."/>
            <person name="Yoshida Y."/>
            <person name="Ohtoshi R."/>
            <person name="Malay A.D."/>
            <person name="Moran D.A.P."/>
            <person name="Tomita M."/>
            <person name="Numata K."/>
            <person name="Arakawa K."/>
        </authorList>
    </citation>
    <scope>NUCLEOTIDE SEQUENCE</scope>
</reference>
<accession>A0A8X6MEB9</accession>
<keyword evidence="2" id="KW-0548">Nucleotidyltransferase</keyword>
<feature type="region of interest" description="Disordered" evidence="1">
    <location>
        <begin position="1"/>
        <end position="26"/>
    </location>
</feature>
<sequence length="255" mass="29615">MHCGRRLQRETSILEPKPPIPRHQNQLPNVIDFGVSCGLSNITVESKYDLSSDHNPVHFVVNFNFNNSHLLNCKTITNWHKFQDILSTTIAGNPPINNIDDIEEAISNLNYNIHTAINQSSKFKSMKQDFTLVPYPTRMKFREKNRLRKLWQQNRYPPLKTELNRLQRDIKKDLSNIKQREWDDALVECNNSDDSLHKLIARAKKKPIIYPPTRVSRTGLRDKGKSQPIRGHTRTVLRNPRSADQMVPGHPFHSN</sequence>
<evidence type="ECO:0000313" key="4">
    <source>
        <dbReference type="Proteomes" id="UP000886998"/>
    </source>
</evidence>